<evidence type="ECO:0000259" key="8">
    <source>
        <dbReference type="Pfam" id="PF12038"/>
    </source>
</evidence>
<dbReference type="RefSeq" id="WP_073472287.1">
    <property type="nucleotide sequence ID" value="NZ_FQZU01000001.1"/>
</dbReference>
<organism evidence="9 10">
    <name type="scientific">Desulfatibacillum alkenivorans DSM 16219</name>
    <dbReference type="NCBI Taxonomy" id="1121393"/>
    <lineage>
        <taxon>Bacteria</taxon>
        <taxon>Pseudomonadati</taxon>
        <taxon>Thermodesulfobacteriota</taxon>
        <taxon>Desulfobacteria</taxon>
        <taxon>Desulfobacterales</taxon>
        <taxon>Desulfatibacillaceae</taxon>
        <taxon>Desulfatibacillum</taxon>
    </lineage>
</organism>
<evidence type="ECO:0000256" key="4">
    <source>
        <dbReference type="ARBA" id="ARBA00044517"/>
    </source>
</evidence>
<keyword evidence="10" id="KW-1185">Reference proteome</keyword>
<dbReference type="SUPFAM" id="SSF53756">
    <property type="entry name" value="UDP-Glycosyltransferase/glycogen phosphorylase"/>
    <property type="match status" value="1"/>
</dbReference>
<dbReference type="InterPro" id="IPR051862">
    <property type="entry name" value="GT-like_domain_containing_1"/>
</dbReference>
<proteinExistence type="inferred from homology"/>
<dbReference type="EMBL" id="FQZU01000001">
    <property type="protein sequence ID" value="SHI67052.1"/>
    <property type="molecule type" value="Genomic_DNA"/>
</dbReference>
<evidence type="ECO:0000313" key="9">
    <source>
        <dbReference type="EMBL" id="SHI67052.1"/>
    </source>
</evidence>
<dbReference type="PANTHER" id="PTHR13615:SF3">
    <property type="entry name" value="GLYCOSYLTRANSFERASE-LIKE DOMAIN-CONTAINING PROTEIN 1"/>
    <property type="match status" value="1"/>
</dbReference>
<dbReference type="AlphaFoldDB" id="A0A1M6D187"/>
<dbReference type="PANTHER" id="PTHR13615">
    <property type="entry name" value="GLYCOSYLTRANSFERASE-LIKE 1"/>
    <property type="match status" value="1"/>
</dbReference>
<dbReference type="InterPro" id="IPR022701">
    <property type="entry name" value="QTMAN_N"/>
</dbReference>
<evidence type="ECO:0000256" key="1">
    <source>
        <dbReference type="ARBA" id="ARBA00009481"/>
    </source>
</evidence>
<accession>A0A1M6D187</accession>
<dbReference type="Proteomes" id="UP000183994">
    <property type="component" value="Unassembled WGS sequence"/>
</dbReference>
<comment type="catalytic activity">
    <reaction evidence="6">
        <text>queuosine(34) in tRNA(Asp) + GDP-alpha-D-mannose = O-4''-alpha-D-mannosylqueuosine(34) in tRNA(Asp) + GDP + H(+)</text>
        <dbReference type="Rhea" id="RHEA:12885"/>
        <dbReference type="Rhea" id="RHEA-COMP:18572"/>
        <dbReference type="Rhea" id="RHEA-COMP:18581"/>
        <dbReference type="ChEBI" id="CHEBI:15378"/>
        <dbReference type="ChEBI" id="CHEBI:57527"/>
        <dbReference type="ChEBI" id="CHEBI:58189"/>
        <dbReference type="ChEBI" id="CHEBI:194431"/>
        <dbReference type="ChEBI" id="CHEBI:194442"/>
        <dbReference type="EC" id="2.4.1.110"/>
    </reaction>
    <physiologicalReaction direction="left-to-right" evidence="6">
        <dbReference type="Rhea" id="RHEA:12886"/>
    </physiologicalReaction>
</comment>
<name>A0A1M6D187_9BACT</name>
<evidence type="ECO:0000313" key="10">
    <source>
        <dbReference type="Proteomes" id="UP000183994"/>
    </source>
</evidence>
<evidence type="ECO:0000256" key="6">
    <source>
        <dbReference type="ARBA" id="ARBA00048439"/>
    </source>
</evidence>
<dbReference type="GO" id="GO:0016438">
    <property type="term" value="F:tRNA-queuosine(34) beta-mannosyltransferase activity"/>
    <property type="evidence" value="ECO:0007669"/>
    <property type="project" value="UniProtKB-EC"/>
</dbReference>
<dbReference type="Pfam" id="PF12038">
    <property type="entry name" value="QTMAN_N"/>
    <property type="match status" value="1"/>
</dbReference>
<protein>
    <recommendedName>
        <fullName evidence="5">tRNA-queuosine alpha-mannosyltransferase</fullName>
        <ecNumber evidence="4">2.4.1.110</ecNumber>
    </recommendedName>
</protein>
<keyword evidence="2" id="KW-0328">Glycosyltransferase</keyword>
<keyword evidence="3 9" id="KW-0808">Transferase</keyword>
<feature type="domain" description="tRNA-queuosine alpha-mannosyltransferase N-terminal" evidence="8">
    <location>
        <begin position="2"/>
        <end position="166"/>
    </location>
</feature>
<evidence type="ECO:0000256" key="2">
    <source>
        <dbReference type="ARBA" id="ARBA00022676"/>
    </source>
</evidence>
<evidence type="ECO:0000256" key="5">
    <source>
        <dbReference type="ARBA" id="ARBA00044539"/>
    </source>
</evidence>
<dbReference type="EC" id="2.4.1.110" evidence="4"/>
<comment type="similarity">
    <text evidence="1">Belongs to the glycosyltransferase group 1 family. Glycosyltransferase 4 subfamily.</text>
</comment>
<reference evidence="10" key="1">
    <citation type="submission" date="2016-11" db="EMBL/GenBank/DDBJ databases">
        <authorList>
            <person name="Varghese N."/>
            <person name="Submissions S."/>
        </authorList>
    </citation>
    <scope>NUCLEOTIDE SEQUENCE [LARGE SCALE GENOMIC DNA]</scope>
    <source>
        <strain evidence="10">DSM 16219</strain>
    </source>
</reference>
<dbReference type="STRING" id="1121393.SAMN02745216_00381"/>
<evidence type="ECO:0000256" key="3">
    <source>
        <dbReference type="ARBA" id="ARBA00022679"/>
    </source>
</evidence>
<dbReference type="Pfam" id="PF00534">
    <property type="entry name" value="Glycos_transf_1"/>
    <property type="match status" value="1"/>
</dbReference>
<feature type="domain" description="Glycosyl transferase family 1" evidence="7">
    <location>
        <begin position="177"/>
        <end position="325"/>
    </location>
</feature>
<gene>
    <name evidence="9" type="ORF">SAMN02745216_00381</name>
</gene>
<dbReference type="OrthoDB" id="9792163at2"/>
<evidence type="ECO:0000259" key="7">
    <source>
        <dbReference type="Pfam" id="PF00534"/>
    </source>
</evidence>
<dbReference type="Gene3D" id="3.40.50.2000">
    <property type="entry name" value="Glycogen Phosphorylase B"/>
    <property type="match status" value="1"/>
</dbReference>
<dbReference type="InterPro" id="IPR001296">
    <property type="entry name" value="Glyco_trans_1"/>
</dbReference>
<sequence length="365" mass="41954">MKFLFLEPFYGGSHRDFARGLVEASSHEIDLATLPARFWKWRMRGAALHFIKKIPDLSAYDGIIATDLLSLSDFKALHPQKVPPCLVYFHENQITYPLAPGESMDFQFGFTDISTGLAADRILFNSRTHFNAFFDALPGFINMMPEYNPKWVTQAIREKSHVIQPGCRFPGGDLSLESPREPPLIIWNHRWEFDKNPESFFKALYSLDEKGVDFSAALMGENFQVQPKEFLWAKERIPHRIAVFGFVESREAYFDWLKKGLVIVSTANQENFGISVVEAMRSGCLPLLPDRLAYPEVLPKEFHAKYLYDGQDDLEARLEAMLTKPQNFIQDRPLISSAMACHAWENRVLEFDRELTQLAALHDKE</sequence>